<dbReference type="GO" id="GO:0008831">
    <property type="term" value="F:dTDP-4-dehydrorhamnose reductase activity"/>
    <property type="evidence" value="ECO:0007669"/>
    <property type="project" value="UniProtKB-EC"/>
</dbReference>
<protein>
    <recommendedName>
        <fullName evidence="4 6">dTDP-4-dehydrorhamnose reductase</fullName>
        <ecNumber evidence="3 6">1.1.1.133</ecNumber>
    </recommendedName>
</protein>
<name>A0A967AKB0_9FLAO</name>
<evidence type="ECO:0000256" key="2">
    <source>
        <dbReference type="ARBA" id="ARBA00010944"/>
    </source>
</evidence>
<comment type="similarity">
    <text evidence="2 6">Belongs to the dTDP-4-dehydrorhamnose reductase family.</text>
</comment>
<dbReference type="GO" id="GO:0048269">
    <property type="term" value="C:methionine adenosyltransferase complex"/>
    <property type="evidence" value="ECO:0007669"/>
    <property type="project" value="TreeGrafter"/>
</dbReference>
<evidence type="ECO:0000256" key="5">
    <source>
        <dbReference type="ARBA" id="ARBA00048200"/>
    </source>
</evidence>
<feature type="domain" description="RmlD-like substrate binding" evidence="7">
    <location>
        <begin position="7"/>
        <end position="233"/>
    </location>
</feature>
<accession>A0A967AKB0</accession>
<comment type="function">
    <text evidence="6">Catalyzes the reduction of dTDP-6-deoxy-L-lyxo-4-hexulose to yield dTDP-L-rhamnose.</text>
</comment>
<dbReference type="Gene3D" id="3.90.25.10">
    <property type="entry name" value="UDP-galactose 4-epimerase, domain 1"/>
    <property type="match status" value="1"/>
</dbReference>
<evidence type="ECO:0000256" key="6">
    <source>
        <dbReference type="RuleBase" id="RU364082"/>
    </source>
</evidence>
<dbReference type="PANTHER" id="PTHR10491">
    <property type="entry name" value="DTDP-4-DEHYDRORHAMNOSE REDUCTASE"/>
    <property type="match status" value="1"/>
</dbReference>
<proteinExistence type="inferred from homology"/>
<keyword evidence="6" id="KW-0521">NADP</keyword>
<reference evidence="8" key="1">
    <citation type="submission" date="2020-03" db="EMBL/GenBank/DDBJ databases">
        <title>Psychroflexus Maritimus sp. nov., isolate from marine sediment.</title>
        <authorList>
            <person name="Zhong Y.-L."/>
        </authorList>
    </citation>
    <scope>NUCLEOTIDE SEQUENCE</scope>
    <source>
        <strain evidence="8">C1</strain>
    </source>
</reference>
<gene>
    <name evidence="8" type="ORF">G7034_11560</name>
</gene>
<dbReference type="RefSeq" id="WP_166401114.1">
    <property type="nucleotide sequence ID" value="NZ_JAANAS010000116.1"/>
</dbReference>
<evidence type="ECO:0000259" key="7">
    <source>
        <dbReference type="Pfam" id="PF04321"/>
    </source>
</evidence>
<keyword evidence="9" id="KW-1185">Reference proteome</keyword>
<evidence type="ECO:0000256" key="1">
    <source>
        <dbReference type="ARBA" id="ARBA00004781"/>
    </source>
</evidence>
<dbReference type="SUPFAM" id="SSF51735">
    <property type="entry name" value="NAD(P)-binding Rossmann-fold domains"/>
    <property type="match status" value="1"/>
</dbReference>
<dbReference type="Proteomes" id="UP000643701">
    <property type="component" value="Unassembled WGS sequence"/>
</dbReference>
<evidence type="ECO:0000256" key="4">
    <source>
        <dbReference type="ARBA" id="ARBA00017099"/>
    </source>
</evidence>
<dbReference type="GO" id="GO:0006556">
    <property type="term" value="P:S-adenosylmethionine biosynthetic process"/>
    <property type="evidence" value="ECO:0007669"/>
    <property type="project" value="TreeGrafter"/>
</dbReference>
<evidence type="ECO:0000256" key="3">
    <source>
        <dbReference type="ARBA" id="ARBA00012929"/>
    </source>
</evidence>
<comment type="catalytic activity">
    <reaction evidence="5">
        <text>dTDP-beta-L-rhamnose + NADP(+) = dTDP-4-dehydro-beta-L-rhamnose + NADPH + H(+)</text>
        <dbReference type="Rhea" id="RHEA:21796"/>
        <dbReference type="ChEBI" id="CHEBI:15378"/>
        <dbReference type="ChEBI" id="CHEBI:57510"/>
        <dbReference type="ChEBI" id="CHEBI:57783"/>
        <dbReference type="ChEBI" id="CHEBI:58349"/>
        <dbReference type="ChEBI" id="CHEBI:62830"/>
        <dbReference type="EC" id="1.1.1.133"/>
    </reaction>
</comment>
<dbReference type="InterPro" id="IPR036291">
    <property type="entry name" value="NAD(P)-bd_dom_sf"/>
</dbReference>
<organism evidence="8 9">
    <name type="scientific">Psychroflexus maritimus</name>
    <dbReference type="NCBI Taxonomy" id="2714865"/>
    <lineage>
        <taxon>Bacteria</taxon>
        <taxon>Pseudomonadati</taxon>
        <taxon>Bacteroidota</taxon>
        <taxon>Flavobacteriia</taxon>
        <taxon>Flavobacteriales</taxon>
        <taxon>Flavobacteriaceae</taxon>
        <taxon>Psychroflexus</taxon>
    </lineage>
</organism>
<evidence type="ECO:0000313" key="9">
    <source>
        <dbReference type="Proteomes" id="UP000643701"/>
    </source>
</evidence>
<dbReference type="InterPro" id="IPR029903">
    <property type="entry name" value="RmlD-like-bd"/>
</dbReference>
<keyword evidence="6" id="KW-0560">Oxidoreductase</keyword>
<comment type="pathway">
    <text evidence="1 6">Carbohydrate biosynthesis; dTDP-L-rhamnose biosynthesis.</text>
</comment>
<comment type="caution">
    <text evidence="8">The sequence shown here is derived from an EMBL/GenBank/DDBJ whole genome shotgun (WGS) entry which is preliminary data.</text>
</comment>
<sequence>MAKKSKRILILGGSGFLGGQLYKELQAYFDVYATYATGLPKLHKNKRFEQWDAQEESPFYFIKQFKPDVVISAFRTEATNQVEVHQELAHLALNFGFQILYFSSSNVFDAFTNYPSYEYDKTLSLSKYGKFQIKIENLLMRLPDAHYCIARLPMIFGHDSPRIKKIKHLFELNEAIEVFPNVVINATVFSKLTQQIHYIINQNLNGIYHLGSSDLIHHNELIEEICFKLQLEDPLFKQVYDANEDRFLAPVPKHHLLPSHLQISMDEVILKSIEIK</sequence>
<dbReference type="Pfam" id="PF04321">
    <property type="entry name" value="RmlD_sub_bind"/>
    <property type="match status" value="1"/>
</dbReference>
<dbReference type="EMBL" id="JAANAS010000116">
    <property type="protein sequence ID" value="NGZ90885.1"/>
    <property type="molecule type" value="Genomic_DNA"/>
</dbReference>
<dbReference type="PANTHER" id="PTHR10491:SF4">
    <property type="entry name" value="METHIONINE ADENOSYLTRANSFERASE 2 SUBUNIT BETA"/>
    <property type="match status" value="1"/>
</dbReference>
<evidence type="ECO:0000313" key="8">
    <source>
        <dbReference type="EMBL" id="NGZ90885.1"/>
    </source>
</evidence>
<dbReference type="InterPro" id="IPR005913">
    <property type="entry name" value="dTDP_dehydrorham_reduct"/>
</dbReference>
<dbReference type="AlphaFoldDB" id="A0A967AKB0"/>
<dbReference type="Gene3D" id="3.40.50.720">
    <property type="entry name" value="NAD(P)-binding Rossmann-like Domain"/>
    <property type="match status" value="1"/>
</dbReference>
<dbReference type="GO" id="GO:0048270">
    <property type="term" value="F:methionine adenosyltransferase regulator activity"/>
    <property type="evidence" value="ECO:0007669"/>
    <property type="project" value="TreeGrafter"/>
</dbReference>
<dbReference type="EC" id="1.1.1.133" evidence="3 6"/>